<dbReference type="AlphaFoldDB" id="A0A0D2NF96"/>
<organism evidence="1 2">
    <name type="scientific">Hypholoma sublateritium (strain FD-334 SS-4)</name>
    <dbReference type="NCBI Taxonomy" id="945553"/>
    <lineage>
        <taxon>Eukaryota</taxon>
        <taxon>Fungi</taxon>
        <taxon>Dikarya</taxon>
        <taxon>Basidiomycota</taxon>
        <taxon>Agaricomycotina</taxon>
        <taxon>Agaricomycetes</taxon>
        <taxon>Agaricomycetidae</taxon>
        <taxon>Agaricales</taxon>
        <taxon>Agaricineae</taxon>
        <taxon>Strophariaceae</taxon>
        <taxon>Hypholoma</taxon>
    </lineage>
</organism>
<evidence type="ECO:0000313" key="2">
    <source>
        <dbReference type="Proteomes" id="UP000054270"/>
    </source>
</evidence>
<sequence>MTDSVVCNVGDLSGLCCSLLQMTSGLYSWGTIITLRQSTISAQWPTRIRTILLSPESITGSHRNGYRLCAQTAKPPYTFQIQKDNFIRSGSHEIYMLSLVGAPIYLGRLRAASRLSPWRGKTLPQRTVILLTIPGPTHSLTNHRELLSTSFGRRRSPHQALSRRD</sequence>
<gene>
    <name evidence="1" type="ORF">HYPSUDRAFT_389775</name>
</gene>
<reference evidence="2" key="1">
    <citation type="submission" date="2014-04" db="EMBL/GenBank/DDBJ databases">
        <title>Evolutionary Origins and Diversification of the Mycorrhizal Mutualists.</title>
        <authorList>
            <consortium name="DOE Joint Genome Institute"/>
            <consortium name="Mycorrhizal Genomics Consortium"/>
            <person name="Kohler A."/>
            <person name="Kuo A."/>
            <person name="Nagy L.G."/>
            <person name="Floudas D."/>
            <person name="Copeland A."/>
            <person name="Barry K.W."/>
            <person name="Cichocki N."/>
            <person name="Veneault-Fourrey C."/>
            <person name="LaButti K."/>
            <person name="Lindquist E.A."/>
            <person name="Lipzen A."/>
            <person name="Lundell T."/>
            <person name="Morin E."/>
            <person name="Murat C."/>
            <person name="Riley R."/>
            <person name="Ohm R."/>
            <person name="Sun H."/>
            <person name="Tunlid A."/>
            <person name="Henrissat B."/>
            <person name="Grigoriev I.V."/>
            <person name="Hibbett D.S."/>
            <person name="Martin F."/>
        </authorList>
    </citation>
    <scope>NUCLEOTIDE SEQUENCE [LARGE SCALE GENOMIC DNA]</scope>
    <source>
        <strain evidence="2">FD-334 SS-4</strain>
    </source>
</reference>
<dbReference type="Proteomes" id="UP000054270">
    <property type="component" value="Unassembled WGS sequence"/>
</dbReference>
<keyword evidence="2" id="KW-1185">Reference proteome</keyword>
<protein>
    <submittedName>
        <fullName evidence="1">Uncharacterized protein</fullName>
    </submittedName>
</protein>
<accession>A0A0D2NF96</accession>
<dbReference type="EMBL" id="KN817647">
    <property type="protein sequence ID" value="KJA15341.1"/>
    <property type="molecule type" value="Genomic_DNA"/>
</dbReference>
<evidence type="ECO:0000313" key="1">
    <source>
        <dbReference type="EMBL" id="KJA15341.1"/>
    </source>
</evidence>
<proteinExistence type="predicted"/>
<name>A0A0D2NF96_HYPSF</name>